<proteinExistence type="inferred from homology"/>
<dbReference type="PANTHER" id="PTHR13939:SF0">
    <property type="entry name" value="NMN AMIDOHYDROLASE-LIKE PROTEIN YFAY"/>
    <property type="match status" value="1"/>
</dbReference>
<dbReference type="Proteomes" id="UP000008854">
    <property type="component" value="Unassembled WGS sequence"/>
</dbReference>
<name>A0A5K4FDX0_SCHMA</name>
<dbReference type="InterPro" id="IPR036425">
    <property type="entry name" value="MoaB/Mog-like_dom_sf"/>
</dbReference>
<dbReference type="STRING" id="6183.A0A5K4FDX0"/>
<dbReference type="Gene3D" id="3.40.980.10">
    <property type="entry name" value="MoaB/Mog-like domain"/>
    <property type="match status" value="1"/>
</dbReference>
<dbReference type="AlphaFoldDB" id="A0A5K4FDX0"/>
<evidence type="ECO:0000259" key="2">
    <source>
        <dbReference type="SMART" id="SM00852"/>
    </source>
</evidence>
<keyword evidence="3" id="KW-1185">Reference proteome</keyword>
<protein>
    <submittedName>
        <fullName evidence="4">MoCF_biosynth domain-containing protein</fullName>
    </submittedName>
</protein>
<evidence type="ECO:0000313" key="4">
    <source>
        <dbReference type="WBParaSite" id="Smp_340180.1"/>
    </source>
</evidence>
<dbReference type="InParanoid" id="A0A5K4FDX0"/>
<dbReference type="PANTHER" id="PTHR13939">
    <property type="entry name" value="NICOTINAMIDE-NUCLEOTIDE AMIDOHYDROLASE PNCC"/>
    <property type="match status" value="1"/>
</dbReference>
<dbReference type="InterPro" id="IPR050101">
    <property type="entry name" value="CinA"/>
</dbReference>
<accession>A0A5K4FDX0</accession>
<dbReference type="WBParaSite" id="Smp_340180.1">
    <property type="protein sequence ID" value="Smp_340180.1"/>
    <property type="gene ID" value="Smp_340180"/>
</dbReference>
<reference evidence="4" key="2">
    <citation type="submission" date="2019-11" db="UniProtKB">
        <authorList>
            <consortium name="WormBaseParasite"/>
        </authorList>
    </citation>
    <scope>IDENTIFICATION</scope>
    <source>
        <strain evidence="4">Puerto Rican</strain>
    </source>
</reference>
<dbReference type="Pfam" id="PF00994">
    <property type="entry name" value="MoCF_biosynth"/>
    <property type="match status" value="1"/>
</dbReference>
<dbReference type="InterPro" id="IPR001453">
    <property type="entry name" value="MoaB/Mog_dom"/>
</dbReference>
<sequence>MWTKVIGDEILNGKAKDSNSRQLCLTAPLFGVRLRKISVIPDDSDAISEEVCNFMNRYDYVITSGGIGSTHDDVTYEGVAKALNKKTTIHPKSLQTRRLSGLNKIFFSDLIIKLAKIPVASELLCTTGIQMENDSSYRIA</sequence>
<evidence type="ECO:0000313" key="3">
    <source>
        <dbReference type="Proteomes" id="UP000008854"/>
    </source>
</evidence>
<dbReference type="SUPFAM" id="SSF53218">
    <property type="entry name" value="Molybdenum cofactor biosynthesis proteins"/>
    <property type="match status" value="1"/>
</dbReference>
<evidence type="ECO:0000256" key="1">
    <source>
        <dbReference type="ARBA" id="ARBA00007589"/>
    </source>
</evidence>
<feature type="domain" description="MoaB/Mog" evidence="2">
    <location>
        <begin position="2"/>
        <end position="120"/>
    </location>
</feature>
<reference evidence="3" key="1">
    <citation type="journal article" date="2012" name="PLoS Negl. Trop. Dis.">
        <title>A systematically improved high quality genome and transcriptome of the human blood fluke Schistosoma mansoni.</title>
        <authorList>
            <person name="Protasio A.V."/>
            <person name="Tsai I.J."/>
            <person name="Babbage A."/>
            <person name="Nichol S."/>
            <person name="Hunt M."/>
            <person name="Aslett M.A."/>
            <person name="De Silva N."/>
            <person name="Velarde G.S."/>
            <person name="Anderson T.J."/>
            <person name="Clark R.C."/>
            <person name="Davidson C."/>
            <person name="Dillon G.P."/>
            <person name="Holroyd N.E."/>
            <person name="LoVerde P.T."/>
            <person name="Lloyd C."/>
            <person name="McQuillan J."/>
            <person name="Oliveira G."/>
            <person name="Otto T.D."/>
            <person name="Parker-Manuel S.J."/>
            <person name="Quail M.A."/>
            <person name="Wilson R.A."/>
            <person name="Zerlotini A."/>
            <person name="Dunne D.W."/>
            <person name="Berriman M."/>
        </authorList>
    </citation>
    <scope>NUCLEOTIDE SEQUENCE [LARGE SCALE GENOMIC DNA]</scope>
    <source>
        <strain evidence="3">Puerto Rican</strain>
    </source>
</reference>
<dbReference type="SMART" id="SM00852">
    <property type="entry name" value="MoCF_biosynth"/>
    <property type="match status" value="1"/>
</dbReference>
<comment type="similarity">
    <text evidence="1">In the N-terminal section; belongs to the MoaB/Mog family.</text>
</comment>
<organism evidence="3 4">
    <name type="scientific">Schistosoma mansoni</name>
    <name type="common">Blood fluke</name>
    <dbReference type="NCBI Taxonomy" id="6183"/>
    <lineage>
        <taxon>Eukaryota</taxon>
        <taxon>Metazoa</taxon>
        <taxon>Spiralia</taxon>
        <taxon>Lophotrochozoa</taxon>
        <taxon>Platyhelminthes</taxon>
        <taxon>Trematoda</taxon>
        <taxon>Digenea</taxon>
        <taxon>Strigeidida</taxon>
        <taxon>Schistosomatoidea</taxon>
        <taxon>Schistosomatidae</taxon>
        <taxon>Schistosoma</taxon>
    </lineage>
</organism>